<dbReference type="Proteomes" id="UP000194546">
    <property type="component" value="Unassembled WGS sequence"/>
</dbReference>
<protein>
    <submittedName>
        <fullName evidence="1">Peroxiredoxin</fullName>
    </submittedName>
</protein>
<organism evidence="1 2">
    <name type="scientific">Caballeronia sordidicola</name>
    <name type="common">Burkholderia sordidicola</name>
    <dbReference type="NCBI Taxonomy" id="196367"/>
    <lineage>
        <taxon>Bacteria</taxon>
        <taxon>Pseudomonadati</taxon>
        <taxon>Pseudomonadota</taxon>
        <taxon>Betaproteobacteria</taxon>
        <taxon>Burkholderiales</taxon>
        <taxon>Burkholderiaceae</taxon>
        <taxon>Caballeronia</taxon>
    </lineage>
</organism>
<dbReference type="Gene3D" id="3.40.30.10">
    <property type="entry name" value="Glutaredoxin"/>
    <property type="match status" value="1"/>
</dbReference>
<accession>A0A242M4K6</accession>
<evidence type="ECO:0000313" key="2">
    <source>
        <dbReference type="Proteomes" id="UP000194546"/>
    </source>
</evidence>
<sequence>MVDKLGRVAAAYGVRWLLPVELQEVHQLLGADLSIFNGDSEWTLSMPAKFVIGQDRYIAWSDVNPDYTARAEPAELFPILRQLARSREK</sequence>
<comment type="caution">
    <text evidence="1">The sequence shown here is derived from an EMBL/GenBank/DDBJ whole genome shotgun (WGS) entry which is preliminary data.</text>
</comment>
<dbReference type="EMBL" id="NBTY01000204">
    <property type="protein sequence ID" value="OTP66129.1"/>
    <property type="molecule type" value="Genomic_DNA"/>
</dbReference>
<reference evidence="1 2" key="1">
    <citation type="submission" date="2017-03" db="EMBL/GenBank/DDBJ databases">
        <title>Genome analysis of strain PAMC 26510.</title>
        <authorList>
            <person name="Oh H.-M."/>
            <person name="Yang J.-A."/>
        </authorList>
    </citation>
    <scope>NUCLEOTIDE SEQUENCE [LARGE SCALE GENOMIC DNA]</scope>
    <source>
        <strain evidence="1 2">PAMC 26510</strain>
    </source>
</reference>
<proteinExistence type="predicted"/>
<gene>
    <name evidence="1" type="ORF">PAMC26510_35960</name>
</gene>
<evidence type="ECO:0000313" key="1">
    <source>
        <dbReference type="EMBL" id="OTP66129.1"/>
    </source>
</evidence>
<name>A0A242M4K6_CABSO</name>
<dbReference type="AlphaFoldDB" id="A0A242M4K6"/>